<proteinExistence type="predicted"/>
<dbReference type="GO" id="GO:0004668">
    <property type="term" value="F:protein-arginine deiminase activity"/>
    <property type="evidence" value="ECO:0007669"/>
    <property type="project" value="InterPro"/>
</dbReference>
<gene>
    <name evidence="2" type="ORF">BECKLPF1236A_GA0070988_101171</name>
    <name evidence="3" type="ORF">BECKLPF1236C_GA0070990_100141</name>
</gene>
<reference evidence="2" key="1">
    <citation type="submission" date="2019-02" db="EMBL/GenBank/DDBJ databases">
        <authorList>
            <person name="Gruber-Vodicka R. H."/>
            <person name="Seah K. B. B."/>
        </authorList>
    </citation>
    <scope>NUCLEOTIDE SEQUENCE</scope>
    <source>
        <strain evidence="2">BECK_S312</strain>
        <strain evidence="3">BECK_S426</strain>
    </source>
</reference>
<dbReference type="InterPro" id="IPR013530">
    <property type="entry name" value="PAD_C"/>
</dbReference>
<organism evidence="2">
    <name type="scientific">Candidatus Kentrum sp. LPFa</name>
    <dbReference type="NCBI Taxonomy" id="2126335"/>
    <lineage>
        <taxon>Bacteria</taxon>
        <taxon>Pseudomonadati</taxon>
        <taxon>Pseudomonadota</taxon>
        <taxon>Gammaproteobacteria</taxon>
        <taxon>Candidatus Kentrum</taxon>
    </lineage>
</organism>
<dbReference type="Pfam" id="PF03068">
    <property type="entry name" value="PAD"/>
    <property type="match status" value="1"/>
</dbReference>
<dbReference type="PANTHER" id="PTHR10837:SF8">
    <property type="entry name" value="PROTEIN-ARGININE DEIMINASE"/>
    <property type="match status" value="1"/>
</dbReference>
<evidence type="ECO:0000259" key="1">
    <source>
        <dbReference type="Pfam" id="PF03068"/>
    </source>
</evidence>
<name>A0A450WCW8_9GAMM</name>
<dbReference type="EMBL" id="CAADFP010000014">
    <property type="protein sequence ID" value="VFK24513.1"/>
    <property type="molecule type" value="Genomic_DNA"/>
</dbReference>
<evidence type="ECO:0000313" key="2">
    <source>
        <dbReference type="EMBL" id="VFK14916.1"/>
    </source>
</evidence>
<dbReference type="AlphaFoldDB" id="A0A450WCW8"/>
<sequence length="348" mass="39049">MLNSPRNRSINPSLAIDNCSTLELPPAAPGLCEFAEEELWGPDFGYFQIVSLRPGSLDSFGNLEVSPPLSVNNKEYPFGRIILGGKKPGGYASTKRQMTSNVRQFVYAQKVQSPIEIYTDWLLVGHVDEIFSFIPDYYSSIDGKKFKLLVASPSLCVDALKELDAEGHGDVVMFKGKKKPDSKGKWISAEITIGQLLSETELVEFNIFDCQKNIDINKAILKKELGLDDDDFIEIPVLFNKVEYSMETIVGTTDTIKAVAYFPDMVNHLVLGDYSLAPKPHGPVINGKDYFEKMMEKALPIGRLVRFIEDWNTYHAQDGEVHCGTNALRRSFEGKPWWIYMPDGGFDI</sequence>
<dbReference type="PANTHER" id="PTHR10837">
    <property type="entry name" value="PEPTIDYLARGININE DEIMINASE"/>
    <property type="match status" value="1"/>
</dbReference>
<dbReference type="SUPFAM" id="SSF55909">
    <property type="entry name" value="Pentein"/>
    <property type="match status" value="1"/>
</dbReference>
<accession>A0A450WCW8</accession>
<evidence type="ECO:0000313" key="3">
    <source>
        <dbReference type="EMBL" id="VFK24513.1"/>
    </source>
</evidence>
<dbReference type="InterPro" id="IPR004303">
    <property type="entry name" value="PAD"/>
</dbReference>
<feature type="domain" description="Protein-arginine deiminase C-terminal" evidence="1">
    <location>
        <begin position="30"/>
        <end position="338"/>
    </location>
</feature>
<protein>
    <submittedName>
        <fullName evidence="2">Protein-arginine deiminase (PAD)</fullName>
    </submittedName>
</protein>
<dbReference type="GO" id="GO:0005509">
    <property type="term" value="F:calcium ion binding"/>
    <property type="evidence" value="ECO:0007669"/>
    <property type="project" value="InterPro"/>
</dbReference>
<dbReference type="GO" id="GO:0005737">
    <property type="term" value="C:cytoplasm"/>
    <property type="evidence" value="ECO:0007669"/>
    <property type="project" value="InterPro"/>
</dbReference>
<dbReference type="EMBL" id="CAADFM010000117">
    <property type="protein sequence ID" value="VFK14916.1"/>
    <property type="molecule type" value="Genomic_DNA"/>
</dbReference>
<dbReference type="Gene3D" id="3.75.10.10">
    <property type="entry name" value="L-arginine/glycine Amidinotransferase, Chain A"/>
    <property type="match status" value="1"/>
</dbReference>